<dbReference type="CDD" id="cd07037">
    <property type="entry name" value="TPP_PYR_MenD"/>
    <property type="match status" value="1"/>
</dbReference>
<evidence type="ECO:0000256" key="2">
    <source>
        <dbReference type="ARBA" id="ARBA00022679"/>
    </source>
</evidence>
<dbReference type="InterPro" id="IPR029035">
    <property type="entry name" value="DHS-like_NAD/FAD-binding_dom"/>
</dbReference>
<dbReference type="PANTHER" id="PTHR42916">
    <property type="entry name" value="2-SUCCINYL-5-ENOLPYRUVYL-6-HYDROXY-3-CYCLOHEXENE-1-CARBOXYLATE SYNTHASE"/>
    <property type="match status" value="1"/>
</dbReference>
<keyword evidence="1 7" id="KW-0474">Menaquinone biosynthesis</keyword>
<dbReference type="SUPFAM" id="SSF52518">
    <property type="entry name" value="Thiamin diphosphate-binding fold (THDP-binding)"/>
    <property type="match status" value="2"/>
</dbReference>
<dbReference type="EC" id="2.2.1.9" evidence="7"/>
<evidence type="ECO:0000313" key="11">
    <source>
        <dbReference type="Proteomes" id="UP001348817"/>
    </source>
</evidence>
<dbReference type="InterPro" id="IPR004433">
    <property type="entry name" value="MenaQ_synth_MenD"/>
</dbReference>
<protein>
    <recommendedName>
        <fullName evidence="7">2-succinyl-5-enolpyruvyl-6-hydroxy-3-cyclohexene-1-carboxylate synthase</fullName>
        <shortName evidence="7">SEPHCHC synthase</shortName>
        <ecNumber evidence="7">2.2.1.9</ecNumber>
    </recommendedName>
    <alternativeName>
        <fullName evidence="7">Menaquinone biosynthesis protein MenD</fullName>
    </alternativeName>
</protein>
<dbReference type="Proteomes" id="UP001348817">
    <property type="component" value="Chromosome"/>
</dbReference>
<comment type="cofactor">
    <cofactor evidence="7">
        <name>Mg(2+)</name>
        <dbReference type="ChEBI" id="CHEBI:18420"/>
    </cofactor>
    <cofactor evidence="7">
        <name>Mn(2+)</name>
        <dbReference type="ChEBI" id="CHEBI:29035"/>
    </cofactor>
</comment>
<comment type="pathway">
    <text evidence="7">Quinol/quinone metabolism; menaquinone biosynthesis.</text>
</comment>
<dbReference type="Gene3D" id="3.40.50.1220">
    <property type="entry name" value="TPP-binding domain"/>
    <property type="match status" value="1"/>
</dbReference>
<accession>A0AAU9D817</accession>
<comment type="pathway">
    <text evidence="7">Quinol/quinone metabolism; 1,4-dihydroxy-2-naphthoate biosynthesis; 1,4-dihydroxy-2-naphthoate from chorismate: step 2/7.</text>
</comment>
<dbReference type="RefSeq" id="WP_338394249.1">
    <property type="nucleotide sequence ID" value="NZ_AP025314.1"/>
</dbReference>
<keyword evidence="4 7" id="KW-0460">Magnesium</keyword>
<evidence type="ECO:0000256" key="7">
    <source>
        <dbReference type="HAMAP-Rule" id="MF_01659"/>
    </source>
</evidence>
<dbReference type="SUPFAM" id="SSF52467">
    <property type="entry name" value="DHS-like NAD/FAD-binding domain"/>
    <property type="match status" value="1"/>
</dbReference>
<dbReference type="GO" id="GO:0030145">
    <property type="term" value="F:manganese ion binding"/>
    <property type="evidence" value="ECO:0007669"/>
    <property type="project" value="UniProtKB-UniRule"/>
</dbReference>
<evidence type="ECO:0000256" key="5">
    <source>
        <dbReference type="ARBA" id="ARBA00023052"/>
    </source>
</evidence>
<dbReference type="CDD" id="cd02009">
    <property type="entry name" value="TPP_SHCHC_synthase"/>
    <property type="match status" value="1"/>
</dbReference>
<keyword evidence="5 7" id="KW-0786">Thiamine pyrophosphate</keyword>
<evidence type="ECO:0000256" key="3">
    <source>
        <dbReference type="ARBA" id="ARBA00022723"/>
    </source>
</evidence>
<evidence type="ECO:0000259" key="9">
    <source>
        <dbReference type="Pfam" id="PF16582"/>
    </source>
</evidence>
<dbReference type="Gene3D" id="3.40.50.970">
    <property type="match status" value="2"/>
</dbReference>
<reference evidence="10 11" key="1">
    <citation type="submission" date="2021-12" db="EMBL/GenBank/DDBJ databases">
        <title>Genome sequencing of bacteria with rrn-lacking chromosome and rrn-plasmid.</title>
        <authorList>
            <person name="Anda M."/>
            <person name="Iwasaki W."/>
        </authorList>
    </citation>
    <scope>NUCLEOTIDE SEQUENCE [LARGE SCALE GENOMIC DNA]</scope>
    <source>
        <strain evidence="10 11">DSM 100852</strain>
    </source>
</reference>
<evidence type="ECO:0000256" key="4">
    <source>
        <dbReference type="ARBA" id="ARBA00022842"/>
    </source>
</evidence>
<dbReference type="KEGG" id="fax:FUAX_14580"/>
<dbReference type="PANTHER" id="PTHR42916:SF1">
    <property type="entry name" value="PROTEIN PHYLLO, CHLOROPLASTIC"/>
    <property type="match status" value="1"/>
</dbReference>
<evidence type="ECO:0000313" key="10">
    <source>
        <dbReference type="EMBL" id="BDD09026.1"/>
    </source>
</evidence>
<sequence length="571" mass="63498">MILQPIIDIASVCAGKGVDDFVLSPGSRCAHLTIAMVRHPDINTRTVSDERAAGFMALGLAQRKGRAMGLVCTSGSAAYNYSPAVSEAFYQRIPLLVLTADRPPEWIGQQDGQTISQPGLFGKHVKASFDLPSDYSHPDAEWHVNRTINEAINLANSYPQGPVHVNVPIREPFYPEADEKISFSKPRIVEEQAGVPRLTVEQTADLASEIEKFGKVLVVAGQERRSEAGLKAVSAFSHCWGVPVLADVISNMHAVPNTVRLHDAFLIKQDLELKETLRPDLIITFGKSVISKQAKLFLRKNKPVEHWHIQESGDVADTFQSLTRVIRANPYELLWELSRRVKTPMTENYLNAWLQEDKLTAELGKTYFDNAPDFSDFSALDKVWKAFPEEIDLHLSNSMSVRWGNYLGVTSAETEVFANRGTSGIDGCTGTAVGSAWGTERLNVLVTGDLAFFYDRNAFWHNYPPRNLKVILINNHAGGIFGMIDGPARQDECAEYFETYQAQSAENTAKDFNLEYRFADSYESLDKALGGFFQIGNKPGILEIRTEKALNRKVFDGYKNMIKTTGTAQKA</sequence>
<feature type="domain" description="Thiamine pyrophosphate enzyme N-terminal TPP-binding" evidence="8">
    <location>
        <begin position="9"/>
        <end position="114"/>
    </location>
</feature>
<comment type="subunit">
    <text evidence="7">Homodimer.</text>
</comment>
<name>A0AAU9D817_9BACT</name>
<dbReference type="GO" id="GO:0030976">
    <property type="term" value="F:thiamine pyrophosphate binding"/>
    <property type="evidence" value="ECO:0007669"/>
    <property type="project" value="UniProtKB-UniRule"/>
</dbReference>
<keyword evidence="11" id="KW-1185">Reference proteome</keyword>
<dbReference type="Pfam" id="PF16582">
    <property type="entry name" value="TPP_enzyme_M_2"/>
    <property type="match status" value="1"/>
</dbReference>
<dbReference type="AlphaFoldDB" id="A0AAU9D817"/>
<dbReference type="Pfam" id="PF02776">
    <property type="entry name" value="TPP_enzyme_N"/>
    <property type="match status" value="1"/>
</dbReference>
<keyword evidence="6 7" id="KW-0464">Manganese</keyword>
<evidence type="ECO:0000256" key="6">
    <source>
        <dbReference type="ARBA" id="ARBA00023211"/>
    </source>
</evidence>
<dbReference type="InterPro" id="IPR032264">
    <property type="entry name" value="MenD_middle"/>
</dbReference>
<proteinExistence type="inferred from homology"/>
<dbReference type="InterPro" id="IPR012001">
    <property type="entry name" value="Thiamin_PyroP_enz_TPP-bd_dom"/>
</dbReference>
<evidence type="ECO:0000259" key="8">
    <source>
        <dbReference type="Pfam" id="PF02776"/>
    </source>
</evidence>
<dbReference type="HAMAP" id="MF_01659">
    <property type="entry name" value="MenD"/>
    <property type="match status" value="1"/>
</dbReference>
<evidence type="ECO:0000256" key="1">
    <source>
        <dbReference type="ARBA" id="ARBA00022428"/>
    </source>
</evidence>
<dbReference type="NCBIfam" id="TIGR00173">
    <property type="entry name" value="menD"/>
    <property type="match status" value="1"/>
</dbReference>
<dbReference type="GO" id="GO:0070204">
    <property type="term" value="F:2-succinyl-5-enolpyruvyl-6-hydroxy-3-cyclohexene-1-carboxylic-acid synthase activity"/>
    <property type="evidence" value="ECO:0007669"/>
    <property type="project" value="UniProtKB-UniRule"/>
</dbReference>
<dbReference type="PIRSF" id="PIRSF004983">
    <property type="entry name" value="MenD"/>
    <property type="match status" value="1"/>
</dbReference>
<comment type="catalytic activity">
    <reaction evidence="7">
        <text>isochorismate + 2-oxoglutarate + H(+) = 5-enolpyruvoyl-6-hydroxy-2-succinyl-cyclohex-3-ene-1-carboxylate + CO2</text>
        <dbReference type="Rhea" id="RHEA:25593"/>
        <dbReference type="ChEBI" id="CHEBI:15378"/>
        <dbReference type="ChEBI" id="CHEBI:16526"/>
        <dbReference type="ChEBI" id="CHEBI:16810"/>
        <dbReference type="ChEBI" id="CHEBI:29780"/>
        <dbReference type="ChEBI" id="CHEBI:58818"/>
        <dbReference type="EC" id="2.2.1.9"/>
    </reaction>
</comment>
<gene>
    <name evidence="7 10" type="primary">menD</name>
    <name evidence="10" type="ORF">FUAX_14580</name>
</gene>
<dbReference type="EMBL" id="AP025314">
    <property type="protein sequence ID" value="BDD09026.1"/>
    <property type="molecule type" value="Genomic_DNA"/>
</dbReference>
<organism evidence="10 11">
    <name type="scientific">Fulvitalea axinellae</name>
    <dbReference type="NCBI Taxonomy" id="1182444"/>
    <lineage>
        <taxon>Bacteria</taxon>
        <taxon>Pseudomonadati</taxon>
        <taxon>Bacteroidota</taxon>
        <taxon>Cytophagia</taxon>
        <taxon>Cytophagales</taxon>
        <taxon>Persicobacteraceae</taxon>
        <taxon>Fulvitalea</taxon>
    </lineage>
</organism>
<comment type="cofactor">
    <cofactor evidence="7">
        <name>thiamine diphosphate</name>
        <dbReference type="ChEBI" id="CHEBI:58937"/>
    </cofactor>
    <text evidence="7">Binds 1 thiamine pyrophosphate per subunit.</text>
</comment>
<feature type="domain" description="Menaquinone biosynthesis protein MenD middle" evidence="9">
    <location>
        <begin position="214"/>
        <end position="356"/>
    </location>
</feature>
<dbReference type="InterPro" id="IPR029061">
    <property type="entry name" value="THDP-binding"/>
</dbReference>
<keyword evidence="3 7" id="KW-0479">Metal-binding</keyword>
<comment type="function">
    <text evidence="7">Catalyzes the thiamine diphosphate-dependent decarboxylation of 2-oxoglutarate and the subsequent addition of the resulting succinic semialdehyde-thiamine pyrophosphate anion to isochorismate to yield 2-succinyl-5-enolpyruvyl-6-hydroxy-3-cyclohexene-1-carboxylate (SEPHCHC).</text>
</comment>
<comment type="similarity">
    <text evidence="7">Belongs to the TPP enzyme family. MenD subfamily.</text>
</comment>
<dbReference type="GO" id="GO:0000287">
    <property type="term" value="F:magnesium ion binding"/>
    <property type="evidence" value="ECO:0007669"/>
    <property type="project" value="UniProtKB-UniRule"/>
</dbReference>
<keyword evidence="2 7" id="KW-0808">Transferase</keyword>
<dbReference type="GO" id="GO:0009234">
    <property type="term" value="P:menaquinone biosynthetic process"/>
    <property type="evidence" value="ECO:0007669"/>
    <property type="project" value="UniProtKB-UniRule"/>
</dbReference>